<dbReference type="PANTHER" id="PTHR40114">
    <property type="entry name" value="SLR0698 PROTEIN"/>
    <property type="match status" value="1"/>
</dbReference>
<sequence>MTDFVEIERKFLVTRLPDLSQARRAEIAQGYLTRNSDSVQIRLRAEDARRILTVKSGWGMTRSEREIALTEAQFDTLWPATEGRRLEKERWTGPLPGGLRYELDIFHGALAPLQVVEVEFDSVPAADAFRPPDWFGREVTDDPRYGNRAMVTEGIPEES</sequence>
<gene>
    <name evidence="3" type="ORF">GCM10010961_05580</name>
</gene>
<dbReference type="InterPro" id="IPR033469">
    <property type="entry name" value="CYTH-like_dom_sf"/>
</dbReference>
<accession>A0A8J3H580</accession>
<dbReference type="EMBL" id="BNAP01000001">
    <property type="protein sequence ID" value="GHG81499.1"/>
    <property type="molecule type" value="Genomic_DNA"/>
</dbReference>
<dbReference type="Proteomes" id="UP000611500">
    <property type="component" value="Unassembled WGS sequence"/>
</dbReference>
<evidence type="ECO:0000256" key="1">
    <source>
        <dbReference type="PIRSR" id="PIRSR016487-1"/>
    </source>
</evidence>
<dbReference type="SUPFAM" id="SSF55154">
    <property type="entry name" value="CYTH-like phosphatases"/>
    <property type="match status" value="1"/>
</dbReference>
<reference evidence="3" key="1">
    <citation type="journal article" date="2014" name="Int. J. Syst. Evol. Microbiol.">
        <title>Complete genome sequence of Corynebacterium casei LMG S-19264T (=DSM 44701T), isolated from a smear-ripened cheese.</title>
        <authorList>
            <consortium name="US DOE Joint Genome Institute (JGI-PGF)"/>
            <person name="Walter F."/>
            <person name="Albersmeier A."/>
            <person name="Kalinowski J."/>
            <person name="Ruckert C."/>
        </authorList>
    </citation>
    <scope>NUCLEOTIDE SEQUENCE</scope>
    <source>
        <strain evidence="3">CGMCC 1.7081</strain>
    </source>
</reference>
<dbReference type="CDD" id="cd07761">
    <property type="entry name" value="CYTH-like_CthTTM-like"/>
    <property type="match status" value="1"/>
</dbReference>
<protein>
    <submittedName>
        <fullName evidence="3">CYTH domain-containing protein</fullName>
    </submittedName>
</protein>
<dbReference type="InterPro" id="IPR023577">
    <property type="entry name" value="CYTH_domain"/>
</dbReference>
<reference evidence="3" key="2">
    <citation type="submission" date="2020-09" db="EMBL/GenBank/DDBJ databases">
        <authorList>
            <person name="Sun Q."/>
            <person name="Zhou Y."/>
        </authorList>
    </citation>
    <scope>NUCLEOTIDE SEQUENCE</scope>
    <source>
        <strain evidence="3">CGMCC 1.7081</strain>
    </source>
</reference>
<keyword evidence="4" id="KW-1185">Reference proteome</keyword>
<dbReference type="InterPro" id="IPR012042">
    <property type="entry name" value="NeuTTM/CthTTM-like"/>
</dbReference>
<dbReference type="PIRSF" id="PIRSF016487">
    <property type="entry name" value="CYTH_UCP016487"/>
    <property type="match status" value="1"/>
</dbReference>
<dbReference type="SMART" id="SM01118">
    <property type="entry name" value="CYTH"/>
    <property type="match status" value="1"/>
</dbReference>
<dbReference type="Gene3D" id="2.40.320.10">
    <property type="entry name" value="Hypothetical Protein Pfu-838710-001"/>
    <property type="match status" value="1"/>
</dbReference>
<dbReference type="AlphaFoldDB" id="A0A8J3H580"/>
<feature type="active site" description="Proton acceptor" evidence="1">
    <location>
        <position position="31"/>
    </location>
</feature>
<comment type="caution">
    <text evidence="3">The sequence shown here is derived from an EMBL/GenBank/DDBJ whole genome shotgun (WGS) entry which is preliminary data.</text>
</comment>
<evidence type="ECO:0000259" key="2">
    <source>
        <dbReference type="PROSITE" id="PS51707"/>
    </source>
</evidence>
<dbReference type="RefSeq" id="WP_028092293.1">
    <property type="nucleotide sequence ID" value="NZ_BNAP01000001.1"/>
</dbReference>
<evidence type="ECO:0000313" key="4">
    <source>
        <dbReference type="Proteomes" id="UP000611500"/>
    </source>
</evidence>
<dbReference type="PANTHER" id="PTHR40114:SF1">
    <property type="entry name" value="SLR0698 PROTEIN"/>
    <property type="match status" value="1"/>
</dbReference>
<evidence type="ECO:0000313" key="3">
    <source>
        <dbReference type="EMBL" id="GHG81499.1"/>
    </source>
</evidence>
<organism evidence="3 4">
    <name type="scientific">Pseudodonghicola xiamenensis</name>
    <dbReference type="NCBI Taxonomy" id="337702"/>
    <lineage>
        <taxon>Bacteria</taxon>
        <taxon>Pseudomonadati</taxon>
        <taxon>Pseudomonadota</taxon>
        <taxon>Alphaproteobacteria</taxon>
        <taxon>Rhodobacterales</taxon>
        <taxon>Paracoccaceae</taxon>
        <taxon>Pseudodonghicola</taxon>
    </lineage>
</organism>
<dbReference type="PROSITE" id="PS51707">
    <property type="entry name" value="CYTH"/>
    <property type="match status" value="1"/>
</dbReference>
<name>A0A8J3H580_9RHOB</name>
<proteinExistence type="predicted"/>
<feature type="domain" description="CYTH" evidence="2">
    <location>
        <begin position="4"/>
        <end position="152"/>
    </location>
</feature>